<dbReference type="InterPro" id="IPR006158">
    <property type="entry name" value="Cobalamin-bd"/>
</dbReference>
<dbReference type="SFLD" id="SFLDG01082">
    <property type="entry name" value="B12-binding_domain_containing"/>
    <property type="match status" value="1"/>
</dbReference>
<proteinExistence type="predicted"/>
<evidence type="ECO:0000256" key="3">
    <source>
        <dbReference type="ARBA" id="ARBA00022679"/>
    </source>
</evidence>
<keyword evidence="6" id="KW-0408">Iron</keyword>
<dbReference type="SMART" id="SM00729">
    <property type="entry name" value="Elp3"/>
    <property type="match status" value="1"/>
</dbReference>
<evidence type="ECO:0000313" key="11">
    <source>
        <dbReference type="Proteomes" id="UP000569092"/>
    </source>
</evidence>
<dbReference type="InterPro" id="IPR007197">
    <property type="entry name" value="rSAM"/>
</dbReference>
<dbReference type="AlphaFoldDB" id="A0A7W8J9N7"/>
<evidence type="ECO:0000256" key="5">
    <source>
        <dbReference type="ARBA" id="ARBA00022723"/>
    </source>
</evidence>
<keyword evidence="4" id="KW-0949">S-adenosyl-L-methionine</keyword>
<dbReference type="InterPro" id="IPR058240">
    <property type="entry name" value="rSAM_sf"/>
</dbReference>
<dbReference type="SUPFAM" id="SSF102114">
    <property type="entry name" value="Radical SAM enzymes"/>
    <property type="match status" value="1"/>
</dbReference>
<dbReference type="CDD" id="cd01335">
    <property type="entry name" value="Radical_SAM"/>
    <property type="match status" value="1"/>
</dbReference>
<dbReference type="CDD" id="cd02068">
    <property type="entry name" value="radical_SAM_B12_BD"/>
    <property type="match status" value="1"/>
</dbReference>
<dbReference type="InterPro" id="IPR006638">
    <property type="entry name" value="Elp3/MiaA/NifB-like_rSAM"/>
</dbReference>
<feature type="domain" description="B12-binding" evidence="8">
    <location>
        <begin position="8"/>
        <end position="140"/>
    </location>
</feature>
<dbReference type="GO" id="GO:0046872">
    <property type="term" value="F:metal ion binding"/>
    <property type="evidence" value="ECO:0007669"/>
    <property type="project" value="UniProtKB-KW"/>
</dbReference>
<dbReference type="Gene3D" id="3.40.50.280">
    <property type="entry name" value="Cobalamin-binding domain"/>
    <property type="match status" value="1"/>
</dbReference>
<dbReference type="PANTHER" id="PTHR43409">
    <property type="entry name" value="ANAEROBIC MAGNESIUM-PROTOPORPHYRIN IX MONOMETHYL ESTER CYCLASE-RELATED"/>
    <property type="match status" value="1"/>
</dbReference>
<dbReference type="GO" id="GO:0031419">
    <property type="term" value="F:cobalamin binding"/>
    <property type="evidence" value="ECO:0007669"/>
    <property type="project" value="InterPro"/>
</dbReference>
<comment type="cofactor">
    <cofactor evidence="1">
        <name>[4Fe-4S] cluster</name>
        <dbReference type="ChEBI" id="CHEBI:49883"/>
    </cofactor>
</comment>
<gene>
    <name evidence="10" type="ORF">HDF10_003231</name>
</gene>
<dbReference type="PROSITE" id="PS51332">
    <property type="entry name" value="B12_BINDING"/>
    <property type="match status" value="1"/>
</dbReference>
<dbReference type="Pfam" id="PF02310">
    <property type="entry name" value="B12-binding"/>
    <property type="match status" value="1"/>
</dbReference>
<dbReference type="GO" id="GO:0005829">
    <property type="term" value="C:cytosol"/>
    <property type="evidence" value="ECO:0007669"/>
    <property type="project" value="TreeGrafter"/>
</dbReference>
<dbReference type="InterPro" id="IPR034466">
    <property type="entry name" value="Methyltransferase_Class_B"/>
</dbReference>
<keyword evidence="3" id="KW-0808">Transferase</keyword>
<dbReference type="InterPro" id="IPR051198">
    <property type="entry name" value="BchE-like"/>
</dbReference>
<keyword evidence="2" id="KW-0489">Methyltransferase</keyword>
<dbReference type="SFLD" id="SFLDG01123">
    <property type="entry name" value="methyltransferase_(Class_B)"/>
    <property type="match status" value="1"/>
</dbReference>
<accession>A0A7W8J9N7</accession>
<organism evidence="10 11">
    <name type="scientific">Tunturiibacter lichenicola</name>
    <dbReference type="NCBI Taxonomy" id="2051959"/>
    <lineage>
        <taxon>Bacteria</taxon>
        <taxon>Pseudomonadati</taxon>
        <taxon>Acidobacteriota</taxon>
        <taxon>Terriglobia</taxon>
        <taxon>Terriglobales</taxon>
        <taxon>Acidobacteriaceae</taxon>
        <taxon>Tunturiibacter</taxon>
    </lineage>
</organism>
<evidence type="ECO:0000256" key="4">
    <source>
        <dbReference type="ARBA" id="ARBA00022691"/>
    </source>
</evidence>
<evidence type="ECO:0000259" key="8">
    <source>
        <dbReference type="PROSITE" id="PS51332"/>
    </source>
</evidence>
<dbReference type="SFLD" id="SFLDS00029">
    <property type="entry name" value="Radical_SAM"/>
    <property type="match status" value="1"/>
</dbReference>
<dbReference type="PANTHER" id="PTHR43409:SF7">
    <property type="entry name" value="BLL1977 PROTEIN"/>
    <property type="match status" value="1"/>
</dbReference>
<evidence type="ECO:0000256" key="1">
    <source>
        <dbReference type="ARBA" id="ARBA00001966"/>
    </source>
</evidence>
<evidence type="ECO:0000256" key="6">
    <source>
        <dbReference type="ARBA" id="ARBA00023004"/>
    </source>
</evidence>
<keyword evidence="7" id="KW-0411">Iron-sulfur</keyword>
<dbReference type="GO" id="GO:0003824">
    <property type="term" value="F:catalytic activity"/>
    <property type="evidence" value="ECO:0007669"/>
    <property type="project" value="InterPro"/>
</dbReference>
<evidence type="ECO:0000313" key="10">
    <source>
        <dbReference type="EMBL" id="MBB5345240.1"/>
    </source>
</evidence>
<comment type="caution">
    <text evidence="10">The sequence shown here is derived from an EMBL/GenBank/DDBJ whole genome shotgun (WGS) entry which is preliminary data.</text>
</comment>
<reference evidence="10 11" key="1">
    <citation type="submission" date="2020-08" db="EMBL/GenBank/DDBJ databases">
        <title>Genomic Encyclopedia of Type Strains, Phase IV (KMG-V): Genome sequencing to study the core and pangenomes of soil and plant-associated prokaryotes.</title>
        <authorList>
            <person name="Whitman W."/>
        </authorList>
    </citation>
    <scope>NUCLEOTIDE SEQUENCE [LARGE SCALE GENOMIC DNA]</scope>
    <source>
        <strain evidence="10 11">M8US30</strain>
    </source>
</reference>
<evidence type="ECO:0000259" key="9">
    <source>
        <dbReference type="PROSITE" id="PS51918"/>
    </source>
</evidence>
<dbReference type="PROSITE" id="PS51918">
    <property type="entry name" value="RADICAL_SAM"/>
    <property type="match status" value="1"/>
</dbReference>
<dbReference type="Gene3D" id="3.80.30.20">
    <property type="entry name" value="tm_1862 like domain"/>
    <property type="match status" value="1"/>
</dbReference>
<dbReference type="EMBL" id="JACHDZ010000005">
    <property type="protein sequence ID" value="MBB5345240.1"/>
    <property type="molecule type" value="Genomic_DNA"/>
</dbReference>
<dbReference type="Pfam" id="PF04055">
    <property type="entry name" value="Radical_SAM"/>
    <property type="match status" value="1"/>
</dbReference>
<evidence type="ECO:0000256" key="2">
    <source>
        <dbReference type="ARBA" id="ARBA00022603"/>
    </source>
</evidence>
<evidence type="ECO:0000256" key="7">
    <source>
        <dbReference type="ARBA" id="ARBA00023014"/>
    </source>
</evidence>
<name>A0A7W8J9N7_9BACT</name>
<dbReference type="GO" id="GO:0051539">
    <property type="term" value="F:4 iron, 4 sulfur cluster binding"/>
    <property type="evidence" value="ECO:0007669"/>
    <property type="project" value="UniProtKB-KW"/>
</dbReference>
<dbReference type="InterPro" id="IPR023404">
    <property type="entry name" value="rSAM_horseshoe"/>
</dbReference>
<keyword evidence="5" id="KW-0479">Metal-binding</keyword>
<protein>
    <submittedName>
        <fullName evidence="10">Radical SAM superfamily enzyme YgiQ (UPF0313 family)</fullName>
    </submittedName>
</protein>
<feature type="domain" description="Radical SAM core" evidence="9">
    <location>
        <begin position="190"/>
        <end position="408"/>
    </location>
</feature>
<dbReference type="Proteomes" id="UP000569092">
    <property type="component" value="Unassembled WGS sequence"/>
</dbReference>
<sequence length="469" mass="53453">MLDLLLTHGYFLFEDPKERQIMKPYAPLGILYLCSHLRNRGFDVDVFDTTFSSREQLFNHLRTEKPSVLGVYANLMTRSNVVETLSVAREAGWTTVVGGPEPGAYSLEYLQAGADFVVAGEGELTMEDLLLAIRCGEKDFSKIAGLSYLDTDGNLRQNAPRGQIQNLDLQPWPARGAIDIRRYVETWRTHHGTGSINFITARGCPFRCNWCSHQVFGQSHRRRDPVKVVDEVQWLLEQYSPDMVWVSDDVFTINHAWLRTYAAEMKHRRIRIPFECISRADRLSPEMMDLLAELGCFRMWIGSESGSQRILDAMDRGVKIEQVHKAVEMCRERGIQSGMFLMWGYEGEDMEDIEATIKHVSTSKPDIFFTTVSYPIKGTPYYNRIASRIIQISPWGKTSDRELEIKGRHSRAFYTHADRVLRDEVALARMLDGSQGTDHAIDKGQAALLQQAIASERAALLATYAEVEW</sequence>